<keyword evidence="4" id="KW-0677">Repeat</keyword>
<feature type="domain" description="CAF1B/HIR1 beta-propeller" evidence="11">
    <location>
        <begin position="1"/>
        <end position="391"/>
    </location>
</feature>
<dbReference type="PANTHER" id="PTHR15271">
    <property type="entry name" value="CHROMATIN ASSEMBLY FACTOR 1 SUBUNIT B"/>
    <property type="match status" value="1"/>
</dbReference>
<feature type="repeat" description="WD" evidence="9">
    <location>
        <begin position="65"/>
        <end position="99"/>
    </location>
</feature>
<evidence type="ECO:0000259" key="11">
    <source>
        <dbReference type="Pfam" id="PF24105"/>
    </source>
</evidence>
<dbReference type="PRINTS" id="PR00319">
    <property type="entry name" value="GPROTEINB"/>
</dbReference>
<dbReference type="PANTHER" id="PTHR15271:SF4">
    <property type="entry name" value="CHROMATIN ASSEMBLY FACTOR 1 SUBUNIT B"/>
    <property type="match status" value="1"/>
</dbReference>
<organism evidence="12 13">
    <name type="scientific">Batillaria attramentaria</name>
    <dbReference type="NCBI Taxonomy" id="370345"/>
    <lineage>
        <taxon>Eukaryota</taxon>
        <taxon>Metazoa</taxon>
        <taxon>Spiralia</taxon>
        <taxon>Lophotrochozoa</taxon>
        <taxon>Mollusca</taxon>
        <taxon>Gastropoda</taxon>
        <taxon>Caenogastropoda</taxon>
        <taxon>Sorbeoconcha</taxon>
        <taxon>Cerithioidea</taxon>
        <taxon>Batillariidae</taxon>
        <taxon>Batillaria</taxon>
    </lineage>
</organism>
<dbReference type="InterPro" id="IPR036322">
    <property type="entry name" value="WD40_repeat_dom_sf"/>
</dbReference>
<dbReference type="SUPFAM" id="SSF50978">
    <property type="entry name" value="WD40 repeat-like"/>
    <property type="match status" value="1"/>
</dbReference>
<keyword evidence="5" id="KW-0227">DNA damage</keyword>
<accession>A0ABD0LKJ7</accession>
<keyword evidence="3 9" id="KW-0853">WD repeat</keyword>
<protein>
    <recommendedName>
        <fullName evidence="11">CAF1B/HIR1 beta-propeller domain-containing protein</fullName>
    </recommendedName>
</protein>
<gene>
    <name evidence="12" type="ORF">BaRGS_00008606</name>
</gene>
<dbReference type="InterPro" id="IPR055410">
    <property type="entry name" value="Beta-prop_CAF1B_HIR1"/>
</dbReference>
<dbReference type="GO" id="GO:0005634">
    <property type="term" value="C:nucleus"/>
    <property type="evidence" value="ECO:0007669"/>
    <property type="project" value="UniProtKB-SubCell"/>
</dbReference>
<reference evidence="12 13" key="1">
    <citation type="journal article" date="2023" name="Sci. Data">
        <title>Genome assembly of the Korean intertidal mud-creeper Batillaria attramentaria.</title>
        <authorList>
            <person name="Patra A.K."/>
            <person name="Ho P.T."/>
            <person name="Jun S."/>
            <person name="Lee S.J."/>
            <person name="Kim Y."/>
            <person name="Won Y.J."/>
        </authorList>
    </citation>
    <scope>NUCLEOTIDE SEQUENCE [LARGE SCALE GENOMIC DNA]</scope>
    <source>
        <strain evidence="12">Wonlab-2016</strain>
    </source>
</reference>
<dbReference type="Gene3D" id="2.130.10.10">
    <property type="entry name" value="YVTN repeat-like/Quinoprotein amine dehydrogenase"/>
    <property type="match status" value="2"/>
</dbReference>
<dbReference type="PROSITE" id="PS00678">
    <property type="entry name" value="WD_REPEATS_1"/>
    <property type="match status" value="1"/>
</dbReference>
<dbReference type="SMART" id="SM00320">
    <property type="entry name" value="WD40"/>
    <property type="match status" value="5"/>
</dbReference>
<evidence type="ECO:0000256" key="5">
    <source>
        <dbReference type="ARBA" id="ARBA00022763"/>
    </source>
</evidence>
<dbReference type="InterPro" id="IPR001680">
    <property type="entry name" value="WD40_rpt"/>
</dbReference>
<keyword evidence="6" id="KW-0156">Chromatin regulator</keyword>
<evidence type="ECO:0000256" key="9">
    <source>
        <dbReference type="PROSITE-ProRule" id="PRU00221"/>
    </source>
</evidence>
<keyword evidence="13" id="KW-1185">Reference proteome</keyword>
<dbReference type="GO" id="GO:0006281">
    <property type="term" value="P:DNA repair"/>
    <property type="evidence" value="ECO:0007669"/>
    <property type="project" value="UniProtKB-KW"/>
</dbReference>
<dbReference type="EMBL" id="JACVVK020000039">
    <property type="protein sequence ID" value="KAK7500059.1"/>
    <property type="molecule type" value="Genomic_DNA"/>
</dbReference>
<evidence type="ECO:0000256" key="2">
    <source>
        <dbReference type="ARBA" id="ARBA00007306"/>
    </source>
</evidence>
<dbReference type="InterPro" id="IPR019775">
    <property type="entry name" value="WD40_repeat_CS"/>
</dbReference>
<evidence type="ECO:0000256" key="8">
    <source>
        <dbReference type="ARBA" id="ARBA00023242"/>
    </source>
</evidence>
<dbReference type="GO" id="GO:0006325">
    <property type="term" value="P:chromatin organization"/>
    <property type="evidence" value="ECO:0007669"/>
    <property type="project" value="UniProtKB-KW"/>
</dbReference>
<evidence type="ECO:0000256" key="4">
    <source>
        <dbReference type="ARBA" id="ARBA00022737"/>
    </source>
</evidence>
<dbReference type="InterPro" id="IPR045145">
    <property type="entry name" value="PTHR15271"/>
</dbReference>
<feature type="compositionally biased region" description="Polar residues" evidence="10">
    <location>
        <begin position="518"/>
        <end position="528"/>
    </location>
</feature>
<dbReference type="AlphaFoldDB" id="A0ABD0LKJ7"/>
<sequence>MKVVTPEISWHEREPIYSIDVQPCSVTSGADNVQRLATGGVDRVVRMWKIIVAEEKTEIEFLANLRRHTATVNACRFTPDGKLLASAGDDAVILLWKLSEVPTPANNIFQDEDADNKEMGHLGDIYDLCWSPDSRYLVSGSIDNSAIVWDIVKDQKVALFNEHKSYVQGVAWDPLGEYVATLSADRSCRIYSMATKNCIHNVSKMVPPNASTGNTESKTKSVRLFHDDTLRSFFRRLAFSPDGQLLVAPAGCVDDGEKQISSTFVFTRGGFTKPASYLPSPTKATVAVRVCPCLFELRKVCRKEEETLDESAKEWEKYSTVFCLPYRIVFAVATEDSVLLYDSQQTMPFAYLSNIHYHQLSDLSWSSDGRILVVSSTDGYCSVVTFDNKELGVLYTPKPAPSDVTVVATPAAQEVKSAGEPCPAPSPGNSTAVESEPSMTVEHMDIDASATAPVISTQTSPPKGSSSDTQLESNFTNIAIKASSSSSDENAGVAKSGGVVESQSADAVSKQPKRIQLKTLSLLNPKTQ</sequence>
<evidence type="ECO:0000313" key="13">
    <source>
        <dbReference type="Proteomes" id="UP001519460"/>
    </source>
</evidence>
<keyword evidence="8" id="KW-0539">Nucleus</keyword>
<keyword evidence="7" id="KW-0234">DNA repair</keyword>
<dbReference type="Proteomes" id="UP001519460">
    <property type="component" value="Unassembled WGS sequence"/>
</dbReference>
<comment type="similarity">
    <text evidence="2">Belongs to the WD repeat HIR1 family.</text>
</comment>
<dbReference type="InterPro" id="IPR015943">
    <property type="entry name" value="WD40/YVTN_repeat-like_dom_sf"/>
</dbReference>
<feature type="compositionally biased region" description="Polar residues" evidence="10">
    <location>
        <begin position="480"/>
        <end position="489"/>
    </location>
</feature>
<feature type="region of interest" description="Disordered" evidence="10">
    <location>
        <begin position="480"/>
        <end position="528"/>
    </location>
</feature>
<dbReference type="Pfam" id="PF24105">
    <property type="entry name" value="Beta-prop_CAF1B_HIR1"/>
    <property type="match status" value="1"/>
</dbReference>
<evidence type="ECO:0000256" key="3">
    <source>
        <dbReference type="ARBA" id="ARBA00022574"/>
    </source>
</evidence>
<evidence type="ECO:0000256" key="1">
    <source>
        <dbReference type="ARBA" id="ARBA00004123"/>
    </source>
</evidence>
<proteinExistence type="inferred from homology"/>
<comment type="caution">
    <text evidence="12">The sequence shown here is derived from an EMBL/GenBank/DDBJ whole genome shotgun (WGS) entry which is preliminary data.</text>
</comment>
<dbReference type="PROSITE" id="PS50082">
    <property type="entry name" value="WD_REPEATS_2"/>
    <property type="match status" value="3"/>
</dbReference>
<comment type="subcellular location">
    <subcellularLocation>
        <location evidence="1">Nucleus</location>
    </subcellularLocation>
</comment>
<evidence type="ECO:0000256" key="6">
    <source>
        <dbReference type="ARBA" id="ARBA00022853"/>
    </source>
</evidence>
<feature type="repeat" description="WD" evidence="9">
    <location>
        <begin position="118"/>
        <end position="159"/>
    </location>
</feature>
<evidence type="ECO:0000256" key="7">
    <source>
        <dbReference type="ARBA" id="ARBA00023204"/>
    </source>
</evidence>
<name>A0ABD0LKJ7_9CAEN</name>
<feature type="region of interest" description="Disordered" evidence="10">
    <location>
        <begin position="417"/>
        <end position="436"/>
    </location>
</feature>
<feature type="repeat" description="WD" evidence="9">
    <location>
        <begin position="160"/>
        <end position="201"/>
    </location>
</feature>
<evidence type="ECO:0000313" key="12">
    <source>
        <dbReference type="EMBL" id="KAK7500059.1"/>
    </source>
</evidence>
<dbReference type="InterPro" id="IPR001632">
    <property type="entry name" value="WD40_G-protein_beta-like"/>
</dbReference>
<dbReference type="PROSITE" id="PS50294">
    <property type="entry name" value="WD_REPEATS_REGION"/>
    <property type="match status" value="2"/>
</dbReference>
<evidence type="ECO:0000256" key="10">
    <source>
        <dbReference type="SAM" id="MobiDB-lite"/>
    </source>
</evidence>